<comment type="function">
    <text evidence="14">CIPK serine-threonine protein kinases interact with CBL proteins. Binding of a CBL protein to the regulatory NAF domain of CIPK protein lead to the activation of the kinase in a calcium-dependent manner.</text>
</comment>
<evidence type="ECO:0000256" key="8">
    <source>
        <dbReference type="ARBA" id="ARBA00022741"/>
    </source>
</evidence>
<feature type="domain" description="Protein kinase" evidence="15">
    <location>
        <begin position="29"/>
        <end position="283"/>
    </location>
</feature>
<name>A0A6D2KZ98_9BRAS</name>
<reference evidence="17" key="1">
    <citation type="submission" date="2020-01" db="EMBL/GenBank/DDBJ databases">
        <authorList>
            <person name="Mishra B."/>
        </authorList>
    </citation>
    <scope>NUCLEOTIDE SEQUENCE [LARGE SCALE GENOMIC DNA]</scope>
</reference>
<dbReference type="PROSITE" id="PS00108">
    <property type="entry name" value="PROTEIN_KINASE_ST"/>
    <property type="match status" value="1"/>
</dbReference>
<dbReference type="Proteomes" id="UP000467841">
    <property type="component" value="Unassembled WGS sequence"/>
</dbReference>
<dbReference type="InterPro" id="IPR011992">
    <property type="entry name" value="EF-hand-dom_pair"/>
</dbReference>
<dbReference type="OrthoDB" id="40902at2759"/>
<comment type="similarity">
    <text evidence="1">Belongs to the protein kinase superfamily. CAMK Ser/Thr protein kinase family. CaMK subfamily.</text>
</comment>
<comment type="catalytic activity">
    <reaction evidence="13">
        <text>L-seryl-[protein] + ATP = O-phospho-L-seryl-[protein] + ADP + H(+)</text>
        <dbReference type="Rhea" id="RHEA:17989"/>
        <dbReference type="Rhea" id="RHEA-COMP:9863"/>
        <dbReference type="Rhea" id="RHEA-COMP:11604"/>
        <dbReference type="ChEBI" id="CHEBI:15378"/>
        <dbReference type="ChEBI" id="CHEBI:29999"/>
        <dbReference type="ChEBI" id="CHEBI:30616"/>
        <dbReference type="ChEBI" id="CHEBI:83421"/>
        <dbReference type="ChEBI" id="CHEBI:456216"/>
        <dbReference type="EC" id="2.7.11.1"/>
    </reaction>
</comment>
<keyword evidence="5" id="KW-0597">Phosphoprotein</keyword>
<sequence length="476" mass="53360">MGCCGSKNLPLSGNILILGKPFEDIKKLYRLGKVLGKGSLGKTTTYMCQEISTGKRYACKSIPKKKISNKEAVKKEIQIMNQVSGHDNIVEIKAVYEDAESIHIVMELCGGGELSDRIEANSYYSEKDSAGILSSIVNALQIFHSIGVIHRDVKPKNFLFLSEDDDVLLKAIGFGSCVYIKEVTGIELKGEVGSKHYVAPEVLRGRSSGKEIDIWSAGVILYQLLCGKQPFETEDEIRQGTFDLESQPWPCVSMSAKDLIKKMLTNDPKKRISASDVLEHPWIKSEAANNHTDHFLVSRMKRFGSMSKLTKLAFKVIAEGLAEEEVKDLKTRFKDMDIDQSGSITYGELRAGLSIPEKELSMNEAKQLMEAADLDGNGRMDIEEFVSATMERQILDKDENVHKAFQHFDKDGNGYITKDELERVMMEHGVRGEPNAKEMISEADKDNDGRLDHEEFCTMMRRNRKLQPQGKLLGIH</sequence>
<dbReference type="InterPro" id="IPR050205">
    <property type="entry name" value="CDPK_Ser/Thr_kinases"/>
</dbReference>
<dbReference type="CDD" id="cd05117">
    <property type="entry name" value="STKc_CAMK"/>
    <property type="match status" value="1"/>
</dbReference>
<dbReference type="AlphaFoldDB" id="A0A6D2KZ98"/>
<dbReference type="InterPro" id="IPR011009">
    <property type="entry name" value="Kinase-like_dom_sf"/>
</dbReference>
<dbReference type="SUPFAM" id="SSF47473">
    <property type="entry name" value="EF-hand"/>
    <property type="match status" value="1"/>
</dbReference>
<dbReference type="Pfam" id="PF13499">
    <property type="entry name" value="EF-hand_7"/>
    <property type="match status" value="2"/>
</dbReference>
<dbReference type="GO" id="GO:0004674">
    <property type="term" value="F:protein serine/threonine kinase activity"/>
    <property type="evidence" value="ECO:0007669"/>
    <property type="project" value="UniProtKB-KW"/>
</dbReference>
<dbReference type="EMBL" id="CACVBM020001573">
    <property type="protein sequence ID" value="CAA7054316.1"/>
    <property type="molecule type" value="Genomic_DNA"/>
</dbReference>
<dbReference type="SUPFAM" id="SSF56112">
    <property type="entry name" value="Protein kinase-like (PK-like)"/>
    <property type="match status" value="1"/>
</dbReference>
<evidence type="ECO:0000259" key="15">
    <source>
        <dbReference type="PROSITE" id="PS50011"/>
    </source>
</evidence>
<comment type="caution">
    <text evidence="17">The sequence shown here is derived from an EMBL/GenBank/DDBJ whole genome shotgun (WGS) entry which is preliminary data.</text>
</comment>
<protein>
    <recommendedName>
        <fullName evidence="3">non-specific serine/threonine protein kinase</fullName>
        <ecNumber evidence="3">2.7.11.1</ecNumber>
    </recommendedName>
</protein>
<feature type="domain" description="EF-hand" evidence="16">
    <location>
        <begin position="396"/>
        <end position="431"/>
    </location>
</feature>
<evidence type="ECO:0000256" key="3">
    <source>
        <dbReference type="ARBA" id="ARBA00012513"/>
    </source>
</evidence>
<dbReference type="FunFam" id="1.10.510.10:FF:000571">
    <property type="entry name" value="Maternal embryonic leucine zipper kinase"/>
    <property type="match status" value="1"/>
</dbReference>
<dbReference type="GO" id="GO:0005509">
    <property type="term" value="F:calcium ion binding"/>
    <property type="evidence" value="ECO:0007669"/>
    <property type="project" value="InterPro"/>
</dbReference>
<dbReference type="FunFam" id="1.10.238.10:FF:000003">
    <property type="entry name" value="Calmodulin A"/>
    <property type="match status" value="1"/>
</dbReference>
<evidence type="ECO:0000256" key="1">
    <source>
        <dbReference type="ARBA" id="ARBA00005354"/>
    </source>
</evidence>
<evidence type="ECO:0000313" key="18">
    <source>
        <dbReference type="Proteomes" id="UP000467841"/>
    </source>
</evidence>
<dbReference type="PROSITE" id="PS00018">
    <property type="entry name" value="EF_HAND_1"/>
    <property type="match status" value="4"/>
</dbReference>
<dbReference type="SMART" id="SM00220">
    <property type="entry name" value="S_TKc"/>
    <property type="match status" value="1"/>
</dbReference>
<keyword evidence="4" id="KW-0723">Serine/threonine-protein kinase</keyword>
<dbReference type="InterPro" id="IPR000719">
    <property type="entry name" value="Prot_kinase_dom"/>
</dbReference>
<dbReference type="PROSITE" id="PS50222">
    <property type="entry name" value="EF_HAND_2"/>
    <property type="match status" value="4"/>
</dbReference>
<dbReference type="InterPro" id="IPR008271">
    <property type="entry name" value="Ser/Thr_kinase_AS"/>
</dbReference>
<evidence type="ECO:0000256" key="7">
    <source>
        <dbReference type="ARBA" id="ARBA00022737"/>
    </source>
</evidence>
<evidence type="ECO:0000256" key="14">
    <source>
        <dbReference type="ARBA" id="ARBA00058225"/>
    </source>
</evidence>
<proteinExistence type="inferred from homology"/>
<comment type="catalytic activity">
    <reaction evidence="12">
        <text>L-threonyl-[protein] + ATP = O-phospho-L-threonyl-[protein] + ADP + H(+)</text>
        <dbReference type="Rhea" id="RHEA:46608"/>
        <dbReference type="Rhea" id="RHEA-COMP:11060"/>
        <dbReference type="Rhea" id="RHEA-COMP:11605"/>
        <dbReference type="ChEBI" id="CHEBI:15378"/>
        <dbReference type="ChEBI" id="CHEBI:30013"/>
        <dbReference type="ChEBI" id="CHEBI:30616"/>
        <dbReference type="ChEBI" id="CHEBI:61977"/>
        <dbReference type="ChEBI" id="CHEBI:456216"/>
        <dbReference type="EC" id="2.7.11.1"/>
    </reaction>
</comment>
<evidence type="ECO:0000256" key="10">
    <source>
        <dbReference type="ARBA" id="ARBA00022837"/>
    </source>
</evidence>
<dbReference type="Pfam" id="PF00069">
    <property type="entry name" value="Pkinase"/>
    <property type="match status" value="1"/>
</dbReference>
<keyword evidence="9" id="KW-0418">Kinase</keyword>
<organism evidence="17 18">
    <name type="scientific">Microthlaspi erraticum</name>
    <dbReference type="NCBI Taxonomy" id="1685480"/>
    <lineage>
        <taxon>Eukaryota</taxon>
        <taxon>Viridiplantae</taxon>
        <taxon>Streptophyta</taxon>
        <taxon>Embryophyta</taxon>
        <taxon>Tracheophyta</taxon>
        <taxon>Spermatophyta</taxon>
        <taxon>Magnoliopsida</taxon>
        <taxon>eudicotyledons</taxon>
        <taxon>Gunneridae</taxon>
        <taxon>Pentapetalae</taxon>
        <taxon>rosids</taxon>
        <taxon>malvids</taxon>
        <taxon>Brassicales</taxon>
        <taxon>Brassicaceae</taxon>
        <taxon>Coluteocarpeae</taxon>
        <taxon>Microthlaspi</taxon>
    </lineage>
</organism>
<keyword evidence="7" id="KW-0677">Repeat</keyword>
<dbReference type="SMART" id="SM00054">
    <property type="entry name" value="EFh"/>
    <property type="match status" value="4"/>
</dbReference>
<evidence type="ECO:0000256" key="13">
    <source>
        <dbReference type="ARBA" id="ARBA00048679"/>
    </source>
</evidence>
<gene>
    <name evidence="17" type="ORF">MERR_LOCUS41552</name>
</gene>
<evidence type="ECO:0000256" key="12">
    <source>
        <dbReference type="ARBA" id="ARBA00047899"/>
    </source>
</evidence>
<evidence type="ECO:0000313" key="17">
    <source>
        <dbReference type="EMBL" id="CAA7054316.1"/>
    </source>
</evidence>
<evidence type="ECO:0000256" key="11">
    <source>
        <dbReference type="ARBA" id="ARBA00022840"/>
    </source>
</evidence>
<dbReference type="Gene3D" id="1.10.238.10">
    <property type="entry name" value="EF-hand"/>
    <property type="match status" value="2"/>
</dbReference>
<dbReference type="Gene3D" id="1.10.510.10">
    <property type="entry name" value="Transferase(Phosphotransferase) domain 1"/>
    <property type="match status" value="1"/>
</dbReference>
<keyword evidence="8" id="KW-0547">Nucleotide-binding</keyword>
<evidence type="ECO:0000259" key="16">
    <source>
        <dbReference type="PROSITE" id="PS50222"/>
    </source>
</evidence>
<keyword evidence="10" id="KW-0106">Calcium</keyword>
<evidence type="ECO:0000256" key="6">
    <source>
        <dbReference type="ARBA" id="ARBA00022679"/>
    </source>
</evidence>
<dbReference type="PROSITE" id="PS50011">
    <property type="entry name" value="PROTEIN_KINASE_DOM"/>
    <property type="match status" value="1"/>
</dbReference>
<dbReference type="PANTHER" id="PTHR24349">
    <property type="entry name" value="SERINE/THREONINE-PROTEIN KINASE"/>
    <property type="match status" value="1"/>
</dbReference>
<evidence type="ECO:0000256" key="4">
    <source>
        <dbReference type="ARBA" id="ARBA00022527"/>
    </source>
</evidence>
<keyword evidence="18" id="KW-1185">Reference proteome</keyword>
<dbReference type="InterPro" id="IPR002048">
    <property type="entry name" value="EF_hand_dom"/>
</dbReference>
<feature type="domain" description="EF-hand" evidence="16">
    <location>
        <begin position="360"/>
        <end position="395"/>
    </location>
</feature>
<evidence type="ECO:0000256" key="2">
    <source>
        <dbReference type="ARBA" id="ARBA00006234"/>
    </source>
</evidence>
<feature type="domain" description="EF-hand" evidence="16">
    <location>
        <begin position="324"/>
        <end position="359"/>
    </location>
</feature>
<keyword evidence="6" id="KW-0808">Transferase</keyword>
<comment type="similarity">
    <text evidence="2">Belongs to the protein kinase superfamily. CAMK Ser/Thr protein kinase family. SNF1 subfamily.</text>
</comment>
<keyword evidence="11" id="KW-0067">ATP-binding</keyword>
<evidence type="ECO:0000256" key="5">
    <source>
        <dbReference type="ARBA" id="ARBA00022553"/>
    </source>
</evidence>
<dbReference type="EC" id="2.7.11.1" evidence="3"/>
<accession>A0A6D2KZ98</accession>
<dbReference type="Gene3D" id="3.30.200.20">
    <property type="entry name" value="Phosphorylase Kinase, domain 1"/>
    <property type="match status" value="1"/>
</dbReference>
<dbReference type="InterPro" id="IPR018247">
    <property type="entry name" value="EF_Hand_1_Ca_BS"/>
</dbReference>
<evidence type="ECO:0000256" key="9">
    <source>
        <dbReference type="ARBA" id="ARBA00022777"/>
    </source>
</evidence>
<dbReference type="GO" id="GO:0005524">
    <property type="term" value="F:ATP binding"/>
    <property type="evidence" value="ECO:0007669"/>
    <property type="project" value="UniProtKB-KW"/>
</dbReference>
<feature type="domain" description="EF-hand" evidence="16">
    <location>
        <begin position="436"/>
        <end position="466"/>
    </location>
</feature>